<dbReference type="InterPro" id="IPR045860">
    <property type="entry name" value="Snake_toxin-like_sf"/>
</dbReference>
<feature type="chain" id="PRO_5040464692" description="UPAR/Ly6 domain-containing protein" evidence="10">
    <location>
        <begin position="21"/>
        <end position="211"/>
    </location>
</feature>
<evidence type="ECO:0000256" key="9">
    <source>
        <dbReference type="ARBA" id="ARBA00029446"/>
    </source>
</evidence>
<keyword evidence="5" id="KW-0472">Membrane</keyword>
<evidence type="ECO:0000313" key="13">
    <source>
        <dbReference type="Proteomes" id="UP001148018"/>
    </source>
</evidence>
<keyword evidence="6" id="KW-1015">Disulfide bond</keyword>
<evidence type="ECO:0000256" key="3">
    <source>
        <dbReference type="ARBA" id="ARBA00022622"/>
    </source>
</evidence>
<dbReference type="OrthoDB" id="5962859at2759"/>
<proteinExistence type="inferred from homology"/>
<gene>
    <name evidence="12" type="ORF">NHX12_023077</name>
</gene>
<dbReference type="Pfam" id="PF00021">
    <property type="entry name" value="UPAR_LY6"/>
    <property type="match status" value="2"/>
</dbReference>
<keyword evidence="2" id="KW-1003">Cell membrane</keyword>
<dbReference type="SUPFAM" id="SSF57302">
    <property type="entry name" value="Snake toxin-like"/>
    <property type="match status" value="2"/>
</dbReference>
<evidence type="ECO:0000256" key="5">
    <source>
        <dbReference type="ARBA" id="ARBA00023136"/>
    </source>
</evidence>
<dbReference type="InterPro" id="IPR046354">
    <property type="entry name" value="SPACA4/Bouncer"/>
</dbReference>
<dbReference type="AlphaFoldDB" id="A0A9Q0ITH3"/>
<comment type="caution">
    <text evidence="12">The sequence shown here is derived from an EMBL/GenBank/DDBJ whole genome shotgun (WGS) entry which is preliminary data.</text>
</comment>
<keyword evidence="8" id="KW-0449">Lipoprotein</keyword>
<evidence type="ECO:0000256" key="8">
    <source>
        <dbReference type="ARBA" id="ARBA00023288"/>
    </source>
</evidence>
<keyword evidence="3" id="KW-0336">GPI-anchor</keyword>
<name>A0A9Q0ITH3_9TELE</name>
<dbReference type="Proteomes" id="UP001148018">
    <property type="component" value="Unassembled WGS sequence"/>
</dbReference>
<dbReference type="GO" id="GO:0035036">
    <property type="term" value="P:sperm-egg recognition"/>
    <property type="evidence" value="ECO:0007669"/>
    <property type="project" value="TreeGrafter"/>
</dbReference>
<reference evidence="12" key="1">
    <citation type="submission" date="2022-07" db="EMBL/GenBank/DDBJ databases">
        <title>Chromosome-level genome of Muraenolepis orangiensis.</title>
        <authorList>
            <person name="Kim J."/>
        </authorList>
    </citation>
    <scope>NUCLEOTIDE SEQUENCE</scope>
    <source>
        <strain evidence="12">KU_S4_2022</strain>
        <tissue evidence="12">Muscle</tissue>
    </source>
</reference>
<evidence type="ECO:0000256" key="1">
    <source>
        <dbReference type="ARBA" id="ARBA00004609"/>
    </source>
</evidence>
<sequence>MNGIILRVFALGLMVTLGHALQCYKCDIGILGICATSKETCKAGELCFSGVGKAASVMDIKMKGCLLVAQCNKTTQTTGLGNTTIYSMTKTCCATDLSESLTCNQCSAGLLGVCLNSNTVTCSTNTSRCFTARAVFPNIASFVGFNSQGCQESTACADSSGSLLGANYTTTVVCCDTDNCNPVTISGASSARLSVVAVLASAVLVSGWSTL</sequence>
<evidence type="ECO:0000256" key="6">
    <source>
        <dbReference type="ARBA" id="ARBA00023157"/>
    </source>
</evidence>
<evidence type="ECO:0000256" key="2">
    <source>
        <dbReference type="ARBA" id="ARBA00022475"/>
    </source>
</evidence>
<dbReference type="PANTHER" id="PTHR47613:SF1">
    <property type="entry name" value="SPERM ACROSOME MEMBRANE-ASSOCIATED PROTEIN 4"/>
    <property type="match status" value="1"/>
</dbReference>
<evidence type="ECO:0000256" key="10">
    <source>
        <dbReference type="SAM" id="SignalP"/>
    </source>
</evidence>
<evidence type="ECO:0000256" key="7">
    <source>
        <dbReference type="ARBA" id="ARBA00023180"/>
    </source>
</evidence>
<dbReference type="CDD" id="cd00117">
    <property type="entry name" value="TFP"/>
    <property type="match status" value="1"/>
</dbReference>
<evidence type="ECO:0000259" key="11">
    <source>
        <dbReference type="Pfam" id="PF00021"/>
    </source>
</evidence>
<dbReference type="GO" id="GO:0098552">
    <property type="term" value="C:side of membrane"/>
    <property type="evidence" value="ECO:0007669"/>
    <property type="project" value="UniProtKB-KW"/>
</dbReference>
<comment type="similarity">
    <text evidence="9">Belongs to the SPACA4/bouncer family.</text>
</comment>
<keyword evidence="13" id="KW-1185">Reference proteome</keyword>
<feature type="domain" description="UPAR/Ly6" evidence="11">
    <location>
        <begin position="100"/>
        <end position="181"/>
    </location>
</feature>
<dbReference type="EMBL" id="JANIIK010000039">
    <property type="protein sequence ID" value="KAJ3608546.1"/>
    <property type="molecule type" value="Genomic_DNA"/>
</dbReference>
<keyword evidence="7" id="KW-0325">Glycoprotein</keyword>
<keyword evidence="4 10" id="KW-0732">Signal</keyword>
<feature type="signal peptide" evidence="10">
    <location>
        <begin position="1"/>
        <end position="20"/>
    </location>
</feature>
<organism evidence="12 13">
    <name type="scientific">Muraenolepis orangiensis</name>
    <name type="common">Patagonian moray cod</name>
    <dbReference type="NCBI Taxonomy" id="630683"/>
    <lineage>
        <taxon>Eukaryota</taxon>
        <taxon>Metazoa</taxon>
        <taxon>Chordata</taxon>
        <taxon>Craniata</taxon>
        <taxon>Vertebrata</taxon>
        <taxon>Euteleostomi</taxon>
        <taxon>Actinopterygii</taxon>
        <taxon>Neopterygii</taxon>
        <taxon>Teleostei</taxon>
        <taxon>Neoteleostei</taxon>
        <taxon>Acanthomorphata</taxon>
        <taxon>Zeiogadaria</taxon>
        <taxon>Gadariae</taxon>
        <taxon>Gadiformes</taxon>
        <taxon>Muraenolepidoidei</taxon>
        <taxon>Muraenolepididae</taxon>
        <taxon>Muraenolepis</taxon>
    </lineage>
</organism>
<dbReference type="PANTHER" id="PTHR47613">
    <property type="entry name" value="SPERM ACROSOME MEMBRANE-ASSOCIATED PROTEIN 4"/>
    <property type="match status" value="1"/>
</dbReference>
<dbReference type="InterPro" id="IPR016054">
    <property type="entry name" value="LY6_UPA_recep-like"/>
</dbReference>
<feature type="domain" description="UPAR/Ly6" evidence="11">
    <location>
        <begin position="19"/>
        <end position="99"/>
    </location>
</feature>
<evidence type="ECO:0000256" key="4">
    <source>
        <dbReference type="ARBA" id="ARBA00022729"/>
    </source>
</evidence>
<protein>
    <recommendedName>
        <fullName evidence="11">UPAR/Ly6 domain-containing protein</fullName>
    </recommendedName>
</protein>
<accession>A0A9Q0ITH3</accession>
<comment type="subcellular location">
    <subcellularLocation>
        <location evidence="1">Cell membrane</location>
        <topology evidence="1">Lipid-anchor</topology>
        <topology evidence="1">GPI-anchor</topology>
    </subcellularLocation>
</comment>
<evidence type="ECO:0000313" key="12">
    <source>
        <dbReference type="EMBL" id="KAJ3608546.1"/>
    </source>
</evidence>
<dbReference type="GO" id="GO:0005886">
    <property type="term" value="C:plasma membrane"/>
    <property type="evidence" value="ECO:0007669"/>
    <property type="project" value="UniProtKB-SubCell"/>
</dbReference>
<dbReference type="Gene3D" id="2.10.60.10">
    <property type="entry name" value="CD59"/>
    <property type="match status" value="1"/>
</dbReference>